<dbReference type="Gene3D" id="3.40.50.150">
    <property type="entry name" value="Vaccinia Virus protein VP39"/>
    <property type="match status" value="1"/>
</dbReference>
<keyword evidence="5" id="KW-1185">Reference proteome</keyword>
<evidence type="ECO:0000256" key="3">
    <source>
        <dbReference type="SAM" id="Coils"/>
    </source>
</evidence>
<dbReference type="GO" id="GO:0046872">
    <property type="term" value="F:metal ion binding"/>
    <property type="evidence" value="ECO:0007669"/>
    <property type="project" value="UniProtKB-KW"/>
</dbReference>
<dbReference type="EMBL" id="JACMSC010000018">
    <property type="protein sequence ID" value="KAG6477408.1"/>
    <property type="molecule type" value="Genomic_DNA"/>
</dbReference>
<accession>A0A8J5KE24</accession>
<dbReference type="SUPFAM" id="SSF53335">
    <property type="entry name" value="S-adenosyl-L-methionine-dependent methyltransferases"/>
    <property type="match status" value="1"/>
</dbReference>
<evidence type="ECO:0000256" key="1">
    <source>
        <dbReference type="ARBA" id="ARBA00022723"/>
    </source>
</evidence>
<dbReference type="InterPro" id="IPR005299">
    <property type="entry name" value="MeTrfase_7"/>
</dbReference>
<evidence type="ECO:0000313" key="5">
    <source>
        <dbReference type="Proteomes" id="UP000734854"/>
    </source>
</evidence>
<organism evidence="4 5">
    <name type="scientific">Zingiber officinale</name>
    <name type="common">Ginger</name>
    <name type="synonym">Amomum zingiber</name>
    <dbReference type="NCBI Taxonomy" id="94328"/>
    <lineage>
        <taxon>Eukaryota</taxon>
        <taxon>Viridiplantae</taxon>
        <taxon>Streptophyta</taxon>
        <taxon>Embryophyta</taxon>
        <taxon>Tracheophyta</taxon>
        <taxon>Spermatophyta</taxon>
        <taxon>Magnoliopsida</taxon>
        <taxon>Liliopsida</taxon>
        <taxon>Zingiberales</taxon>
        <taxon>Zingiberaceae</taxon>
        <taxon>Zingiber</taxon>
    </lineage>
</organism>
<dbReference type="Pfam" id="PF03492">
    <property type="entry name" value="Methyltransf_7"/>
    <property type="match status" value="1"/>
</dbReference>
<keyword evidence="1" id="KW-0479">Metal-binding</keyword>
<dbReference type="PANTHER" id="PTHR31009">
    <property type="entry name" value="S-ADENOSYL-L-METHIONINE:CARBOXYL METHYLTRANSFERASE FAMILY PROTEIN"/>
    <property type="match status" value="1"/>
</dbReference>
<dbReference type="InterPro" id="IPR042086">
    <property type="entry name" value="MeTrfase_capping"/>
</dbReference>
<dbReference type="AlphaFoldDB" id="A0A8J5KE24"/>
<keyword evidence="3" id="KW-0175">Coiled coil</keyword>
<evidence type="ECO:0000313" key="4">
    <source>
        <dbReference type="EMBL" id="KAG6477408.1"/>
    </source>
</evidence>
<comment type="caution">
    <text evidence="4">The sequence shown here is derived from an EMBL/GenBank/DDBJ whole genome shotgun (WGS) entry which is preliminary data.</text>
</comment>
<evidence type="ECO:0000256" key="2">
    <source>
        <dbReference type="ARBA" id="ARBA00022842"/>
    </source>
</evidence>
<feature type="coiled-coil region" evidence="3">
    <location>
        <begin position="77"/>
        <end position="111"/>
    </location>
</feature>
<reference evidence="4 5" key="1">
    <citation type="submission" date="2020-08" db="EMBL/GenBank/DDBJ databases">
        <title>Plant Genome Project.</title>
        <authorList>
            <person name="Zhang R.-G."/>
        </authorList>
    </citation>
    <scope>NUCLEOTIDE SEQUENCE [LARGE SCALE GENOMIC DNA]</scope>
    <source>
        <tissue evidence="4">Rhizome</tissue>
    </source>
</reference>
<dbReference type="GO" id="GO:0008168">
    <property type="term" value="F:methyltransferase activity"/>
    <property type="evidence" value="ECO:0007669"/>
    <property type="project" value="InterPro"/>
</dbReference>
<keyword evidence="2" id="KW-0460">Magnesium</keyword>
<dbReference type="Proteomes" id="UP000734854">
    <property type="component" value="Unassembled WGS sequence"/>
</dbReference>
<sequence length="484" mass="55348">MRQIRIENLLKEVVDRLLQDKLEGKQPLEVHEEAFREVFGPEHSGRVRGLGAGALPSQVFPKQCKHSSMYWQDYHSNSDLTDKFKEMKEKIKDIELREAQRQTEIDQMKKQMQENDQFQNFARVMLKLKLSVKINVIPGPKHVNKEFEELVLLGLLKVPSNGLFPQLELSWNVAIEGWSKWILSLEAQVFCRLERMPFVVWSICLLMYASGLVINRFYRYPSEPALSHAPPEKAIHRTKSMLAIAVEETYKALHPDQMVVVDLGCSSGPNTLLVLSHVLSVATKLPTTMELQFFLNDLLGNDFNSLFLSLKGFKKRSRHTELNVGGRMVLVFVGRRKRTPGNGDFVHLYGLLGEALNSMVLEGIVPEEKVDTFNLSTYGASFEEVESMIHNEGLFDLDQAEIFESSWDPFDDSKDDFYTISKHTRSGKNVANYICAVVEPLIVHQFGTAILDDLFERYAHRVSKHLLKEKANHTILVFALKKKA</sequence>
<dbReference type="InterPro" id="IPR029063">
    <property type="entry name" value="SAM-dependent_MTases_sf"/>
</dbReference>
<name>A0A8J5KE24_ZINOF</name>
<proteinExistence type="predicted"/>
<dbReference type="Gene3D" id="1.10.1200.270">
    <property type="entry name" value="Methyltransferase, alpha-helical capping domain"/>
    <property type="match status" value="1"/>
</dbReference>
<protein>
    <submittedName>
        <fullName evidence="4">Uncharacterized protein</fullName>
    </submittedName>
</protein>
<gene>
    <name evidence="4" type="ORF">ZIOFF_066663</name>
</gene>